<name>A0A916X2I0_9HYPH</name>
<dbReference type="FunFam" id="3.30.565.10:FF:000009">
    <property type="entry name" value="Molecular chaperone HtpG"/>
    <property type="match status" value="1"/>
</dbReference>
<dbReference type="SUPFAM" id="SSF110942">
    <property type="entry name" value="HSP90 C-terminal domain"/>
    <property type="match status" value="1"/>
</dbReference>
<feature type="binding site" evidence="9">
    <location>
        <position position="337"/>
    </location>
    <ligand>
        <name>ATP</name>
        <dbReference type="ChEBI" id="CHEBI:30616"/>
    </ligand>
</feature>
<comment type="subunit">
    <text evidence="8">Homodimer.</text>
</comment>
<dbReference type="Pfam" id="PF00183">
    <property type="entry name" value="HSP90"/>
    <property type="match status" value="1"/>
</dbReference>
<dbReference type="PIRSF" id="PIRSF002583">
    <property type="entry name" value="Hsp90"/>
    <property type="match status" value="1"/>
</dbReference>
<dbReference type="InterPro" id="IPR020575">
    <property type="entry name" value="Hsp90_N"/>
</dbReference>
<feature type="binding site" evidence="9">
    <location>
        <position position="187"/>
    </location>
    <ligand>
        <name>ATP</name>
        <dbReference type="ChEBI" id="CHEBI:30616"/>
    </ligand>
</feature>
<dbReference type="HAMAP" id="MF_00505">
    <property type="entry name" value="HSP90"/>
    <property type="match status" value="1"/>
</dbReference>
<feature type="region of interest" description="A; substrate-binding" evidence="8">
    <location>
        <begin position="1"/>
        <end position="337"/>
    </location>
</feature>
<evidence type="ECO:0000256" key="2">
    <source>
        <dbReference type="ARBA" id="ARBA00008239"/>
    </source>
</evidence>
<feature type="binding site" evidence="9">
    <location>
        <position position="100"/>
    </location>
    <ligand>
        <name>ATP</name>
        <dbReference type="ChEBI" id="CHEBI:30616"/>
    </ligand>
</feature>
<feature type="region of interest" description="C" evidence="8">
    <location>
        <begin position="554"/>
        <end position="633"/>
    </location>
</feature>
<feature type="binding site" evidence="9">
    <location>
        <position position="49"/>
    </location>
    <ligand>
        <name>ATP</name>
        <dbReference type="ChEBI" id="CHEBI:30616"/>
    </ligand>
</feature>
<evidence type="ECO:0000256" key="4">
    <source>
        <dbReference type="ARBA" id="ARBA00022741"/>
    </source>
</evidence>
<gene>
    <name evidence="8 11" type="primary">htpG</name>
    <name evidence="11" type="ORF">GCM10011316_26970</name>
</gene>
<dbReference type="CDD" id="cd16927">
    <property type="entry name" value="HATPase_Hsp90-like"/>
    <property type="match status" value="1"/>
</dbReference>
<dbReference type="PROSITE" id="PS00298">
    <property type="entry name" value="HSP90"/>
    <property type="match status" value="1"/>
</dbReference>
<keyword evidence="6 8" id="KW-0346">Stress response</keyword>
<proteinExistence type="inferred from homology"/>
<dbReference type="InterPro" id="IPR037196">
    <property type="entry name" value="HSP90_C"/>
</dbReference>
<feature type="binding site" evidence="9">
    <location>
        <position position="95"/>
    </location>
    <ligand>
        <name>ATP</name>
        <dbReference type="ChEBI" id="CHEBI:30616"/>
    </ligand>
</feature>
<reference evidence="11" key="2">
    <citation type="submission" date="2020-09" db="EMBL/GenBank/DDBJ databases">
        <authorList>
            <person name="Sun Q."/>
            <person name="Zhou Y."/>
        </authorList>
    </citation>
    <scope>NUCLEOTIDE SEQUENCE</scope>
    <source>
        <strain evidence="11">CGMCC 1.12426</strain>
    </source>
</reference>
<reference evidence="11" key="1">
    <citation type="journal article" date="2014" name="Int. J. Syst. Evol. Microbiol.">
        <title>Complete genome sequence of Corynebacterium casei LMG S-19264T (=DSM 44701T), isolated from a smear-ripened cheese.</title>
        <authorList>
            <consortium name="US DOE Joint Genome Institute (JGI-PGF)"/>
            <person name="Walter F."/>
            <person name="Albersmeier A."/>
            <person name="Kalinowski J."/>
            <person name="Ruckert C."/>
        </authorList>
    </citation>
    <scope>NUCLEOTIDE SEQUENCE</scope>
    <source>
        <strain evidence="11">CGMCC 1.12426</strain>
    </source>
</reference>
<dbReference type="SMART" id="SM00387">
    <property type="entry name" value="HATPase_c"/>
    <property type="match status" value="1"/>
</dbReference>
<protein>
    <recommendedName>
        <fullName evidence="8">Chaperone protein HtpG</fullName>
    </recommendedName>
    <alternativeName>
        <fullName evidence="8">Heat shock protein HtpG</fullName>
    </alternativeName>
    <alternativeName>
        <fullName evidence="8">High temperature protein G</fullName>
    </alternativeName>
</protein>
<dbReference type="PRINTS" id="PR00775">
    <property type="entry name" value="HEATSHOCK90"/>
</dbReference>
<evidence type="ECO:0000313" key="12">
    <source>
        <dbReference type="Proteomes" id="UP000605148"/>
    </source>
</evidence>
<dbReference type="SUPFAM" id="SSF54211">
    <property type="entry name" value="Ribosomal protein S5 domain 2-like"/>
    <property type="match status" value="1"/>
</dbReference>
<feature type="region of interest" description="B" evidence="8">
    <location>
        <begin position="338"/>
        <end position="553"/>
    </location>
</feature>
<comment type="subcellular location">
    <subcellularLocation>
        <location evidence="1 8">Cytoplasm</location>
    </subcellularLocation>
</comment>
<dbReference type="PANTHER" id="PTHR11528">
    <property type="entry name" value="HEAT SHOCK PROTEIN 90 FAMILY MEMBER"/>
    <property type="match status" value="1"/>
</dbReference>
<dbReference type="Gene3D" id="3.30.565.10">
    <property type="entry name" value="Histidine kinase-like ATPase, C-terminal domain"/>
    <property type="match status" value="1"/>
</dbReference>
<evidence type="ECO:0000259" key="10">
    <source>
        <dbReference type="SMART" id="SM00387"/>
    </source>
</evidence>
<dbReference type="InterPro" id="IPR019805">
    <property type="entry name" value="Heat_shock_protein_90_CS"/>
</dbReference>
<dbReference type="Gene3D" id="1.20.120.790">
    <property type="entry name" value="Heat shock protein 90, C-terminal domain"/>
    <property type="match status" value="1"/>
</dbReference>
<dbReference type="InterPro" id="IPR001404">
    <property type="entry name" value="Hsp90_fam"/>
</dbReference>
<dbReference type="GO" id="GO:0005524">
    <property type="term" value="F:ATP binding"/>
    <property type="evidence" value="ECO:0007669"/>
    <property type="project" value="UniProtKB-UniRule"/>
</dbReference>
<dbReference type="Pfam" id="PF13589">
    <property type="entry name" value="HATPase_c_3"/>
    <property type="match status" value="1"/>
</dbReference>
<dbReference type="GO" id="GO:0140662">
    <property type="term" value="F:ATP-dependent protein folding chaperone"/>
    <property type="evidence" value="ECO:0007669"/>
    <property type="project" value="InterPro"/>
</dbReference>
<keyword evidence="5 8" id="KW-0067">ATP-binding</keyword>
<evidence type="ECO:0000256" key="7">
    <source>
        <dbReference type="ARBA" id="ARBA00023186"/>
    </source>
</evidence>
<feature type="binding site" evidence="9">
    <location>
        <begin position="115"/>
        <end position="116"/>
    </location>
    <ligand>
        <name>ATP</name>
        <dbReference type="ChEBI" id="CHEBI:30616"/>
    </ligand>
</feature>
<evidence type="ECO:0000256" key="1">
    <source>
        <dbReference type="ARBA" id="ARBA00004496"/>
    </source>
</evidence>
<evidence type="ECO:0000256" key="8">
    <source>
        <dbReference type="HAMAP-Rule" id="MF_00505"/>
    </source>
</evidence>
<dbReference type="Gene3D" id="3.30.230.80">
    <property type="match status" value="1"/>
</dbReference>
<evidence type="ECO:0000256" key="6">
    <source>
        <dbReference type="ARBA" id="ARBA00023016"/>
    </source>
</evidence>
<dbReference type="InterPro" id="IPR036890">
    <property type="entry name" value="HATPase_C_sf"/>
</dbReference>
<feature type="binding site" evidence="9">
    <location>
        <position position="114"/>
    </location>
    <ligand>
        <name>ATP</name>
        <dbReference type="ChEBI" id="CHEBI:30616"/>
    </ligand>
</feature>
<keyword evidence="12" id="KW-1185">Reference proteome</keyword>
<evidence type="ECO:0000256" key="9">
    <source>
        <dbReference type="PIRSR" id="PIRSR002583-1"/>
    </source>
</evidence>
<feature type="domain" description="Histidine kinase/HSP90-like ATPase" evidence="10">
    <location>
        <begin position="42"/>
        <end position="197"/>
    </location>
</feature>
<evidence type="ECO:0000256" key="3">
    <source>
        <dbReference type="ARBA" id="ARBA00022490"/>
    </source>
</evidence>
<keyword evidence="7 8" id="KW-0143">Chaperone</keyword>
<sequence>MILTCHREEPIMSETAATKETYVFQTEVGRLLEIVTDSLYSNREVFLRELISNASDACDKLRHSALTAPSLVTDDPEFRIVLEADAEGGTLTLSDNGIGMNHDDLMETLGTIAKSGVGAFLDKLEDGEKARMNLIGQFGVGFYSAFMVASRVDVLTRKAGEEESWLWSSEGKGEYSIEPAERDGRGTTVKLHLKEDAREFLESPRLRHVVKTYSDHIAFPIRLGDDTLNDASALWLRPAKDITPEQYKEFYRHTAHAFDDPWLTVHNQVEGIVSYANLLFVPSMRPFDLFDPERKSHVKLFVNRVFITEETDGLMPAYLRFLRGVVDSQDLSLNVSREMLQTDPKLAKIRSGLTKRILTELKKKAEADTEGFATFWSNFGAVLKEGLVEDTGLRDKILEICRFSSTNAHGLTSLAGYLERMKDGQEAIYYIAGTDAEKLAHSPHLEGFKAKGIEVLYFTDPVDEFWLRHITDFEGKTFKSVTHGAADLDGIASGGEAETEPSKTDAPDIAALLVIMKTALGDKVKDVRASKRLTESPVCLIADEGDMDVNLERILRQTGQLKTASARVLELNPDHAIVRKMFERAQKPEAGNDALLQDAAHLLLDQARIADGEEPVDPAAFARRMATVMTYAL</sequence>
<evidence type="ECO:0000256" key="5">
    <source>
        <dbReference type="ARBA" id="ARBA00022840"/>
    </source>
</evidence>
<dbReference type="EMBL" id="BMFA01000007">
    <property type="protein sequence ID" value="GGB53549.1"/>
    <property type="molecule type" value="Genomic_DNA"/>
</dbReference>
<comment type="similarity">
    <text evidence="2 8">Belongs to the heat shock protein 90 family.</text>
</comment>
<comment type="function">
    <text evidence="8">Molecular chaperone. Has ATPase activity.</text>
</comment>
<keyword evidence="4 8" id="KW-0547">Nucleotide-binding</keyword>
<comment type="caution">
    <text evidence="11">The sequence shown here is derived from an EMBL/GenBank/DDBJ whole genome shotgun (WGS) entry which is preliminary data.</text>
</comment>
<dbReference type="GO" id="GO:0051082">
    <property type="term" value="F:unfolded protein binding"/>
    <property type="evidence" value="ECO:0007669"/>
    <property type="project" value="UniProtKB-UniRule"/>
</dbReference>
<dbReference type="GO" id="GO:0005737">
    <property type="term" value="C:cytoplasm"/>
    <property type="evidence" value="ECO:0007669"/>
    <property type="project" value="UniProtKB-SubCell"/>
</dbReference>
<dbReference type="InterPro" id="IPR003594">
    <property type="entry name" value="HATPase_dom"/>
</dbReference>
<dbReference type="NCBIfam" id="NF003555">
    <property type="entry name" value="PRK05218.1"/>
    <property type="match status" value="1"/>
</dbReference>
<dbReference type="Proteomes" id="UP000605148">
    <property type="component" value="Unassembled WGS sequence"/>
</dbReference>
<dbReference type="InterPro" id="IPR020568">
    <property type="entry name" value="Ribosomal_Su5_D2-typ_SF"/>
</dbReference>
<dbReference type="Gene3D" id="3.40.50.11260">
    <property type="match status" value="1"/>
</dbReference>
<dbReference type="AlphaFoldDB" id="A0A916X2I0"/>
<accession>A0A916X2I0</accession>
<dbReference type="GO" id="GO:0016887">
    <property type="term" value="F:ATP hydrolysis activity"/>
    <property type="evidence" value="ECO:0007669"/>
    <property type="project" value="InterPro"/>
</dbReference>
<dbReference type="SUPFAM" id="SSF55874">
    <property type="entry name" value="ATPase domain of HSP90 chaperone/DNA topoisomerase II/histidine kinase"/>
    <property type="match status" value="1"/>
</dbReference>
<evidence type="ECO:0000313" key="11">
    <source>
        <dbReference type="EMBL" id="GGB53549.1"/>
    </source>
</evidence>
<keyword evidence="3 8" id="KW-0963">Cytoplasm</keyword>
<organism evidence="11 12">
    <name type="scientific">Roseibium aquae</name>
    <dbReference type="NCBI Taxonomy" id="1323746"/>
    <lineage>
        <taxon>Bacteria</taxon>
        <taxon>Pseudomonadati</taxon>
        <taxon>Pseudomonadota</taxon>
        <taxon>Alphaproteobacteria</taxon>
        <taxon>Hyphomicrobiales</taxon>
        <taxon>Stappiaceae</taxon>
        <taxon>Roseibium</taxon>
    </lineage>
</organism>
<feature type="binding site" evidence="9">
    <location>
        <position position="53"/>
    </location>
    <ligand>
        <name>ATP</name>
        <dbReference type="ChEBI" id="CHEBI:30616"/>
    </ligand>
</feature>
<feature type="binding site" evidence="9">
    <location>
        <begin position="137"/>
        <end position="142"/>
    </location>
    <ligand>
        <name>ATP</name>
        <dbReference type="ChEBI" id="CHEBI:30616"/>
    </ligand>
</feature>